<proteinExistence type="predicted"/>
<protein>
    <submittedName>
        <fullName evidence="1">Uncharacterized protein</fullName>
    </submittedName>
</protein>
<sequence length="72" mass="7721">MDHILLFVVAYGSQACVGPLDGVSLGIGFLSDIGGWLEMVVLFDLARGFSWLPLSLSNVSDDWIKLSLHGGN</sequence>
<evidence type="ECO:0000313" key="1">
    <source>
        <dbReference type="EMBL" id="KAK9912732.1"/>
    </source>
</evidence>
<comment type="caution">
    <text evidence="1">The sequence shown here is derived from an EMBL/GenBank/DDBJ whole genome shotgun (WGS) entry which is preliminary data.</text>
</comment>
<dbReference type="AlphaFoldDB" id="A0AAW1W021"/>
<keyword evidence="2" id="KW-1185">Reference proteome</keyword>
<evidence type="ECO:0000313" key="2">
    <source>
        <dbReference type="Proteomes" id="UP001457282"/>
    </source>
</evidence>
<gene>
    <name evidence="1" type="ORF">M0R45_036578</name>
</gene>
<dbReference type="EMBL" id="JBEDUW010000007">
    <property type="protein sequence ID" value="KAK9912732.1"/>
    <property type="molecule type" value="Genomic_DNA"/>
</dbReference>
<name>A0AAW1W021_RUBAR</name>
<reference evidence="1 2" key="1">
    <citation type="journal article" date="2023" name="G3 (Bethesda)">
        <title>A chromosome-length genome assembly and annotation of blackberry (Rubus argutus, cv. 'Hillquist').</title>
        <authorList>
            <person name="Bruna T."/>
            <person name="Aryal R."/>
            <person name="Dudchenko O."/>
            <person name="Sargent D.J."/>
            <person name="Mead D."/>
            <person name="Buti M."/>
            <person name="Cavallini A."/>
            <person name="Hytonen T."/>
            <person name="Andres J."/>
            <person name="Pham M."/>
            <person name="Weisz D."/>
            <person name="Mascagni F."/>
            <person name="Usai G."/>
            <person name="Natali L."/>
            <person name="Bassil N."/>
            <person name="Fernandez G.E."/>
            <person name="Lomsadze A."/>
            <person name="Armour M."/>
            <person name="Olukolu B."/>
            <person name="Poorten T."/>
            <person name="Britton C."/>
            <person name="Davik J."/>
            <person name="Ashrafi H."/>
            <person name="Aiden E.L."/>
            <person name="Borodovsky M."/>
            <person name="Worthington M."/>
        </authorList>
    </citation>
    <scope>NUCLEOTIDE SEQUENCE [LARGE SCALE GENOMIC DNA]</scope>
    <source>
        <strain evidence="1">PI 553951</strain>
    </source>
</reference>
<accession>A0AAW1W021</accession>
<organism evidence="1 2">
    <name type="scientific">Rubus argutus</name>
    <name type="common">Southern blackberry</name>
    <dbReference type="NCBI Taxonomy" id="59490"/>
    <lineage>
        <taxon>Eukaryota</taxon>
        <taxon>Viridiplantae</taxon>
        <taxon>Streptophyta</taxon>
        <taxon>Embryophyta</taxon>
        <taxon>Tracheophyta</taxon>
        <taxon>Spermatophyta</taxon>
        <taxon>Magnoliopsida</taxon>
        <taxon>eudicotyledons</taxon>
        <taxon>Gunneridae</taxon>
        <taxon>Pentapetalae</taxon>
        <taxon>rosids</taxon>
        <taxon>fabids</taxon>
        <taxon>Rosales</taxon>
        <taxon>Rosaceae</taxon>
        <taxon>Rosoideae</taxon>
        <taxon>Rosoideae incertae sedis</taxon>
        <taxon>Rubus</taxon>
    </lineage>
</organism>
<dbReference type="Proteomes" id="UP001457282">
    <property type="component" value="Unassembled WGS sequence"/>
</dbReference>